<dbReference type="GO" id="GO:0033557">
    <property type="term" value="C:Slx1-Slx4 complex"/>
    <property type="evidence" value="ECO:0007669"/>
    <property type="project" value="UniProtKB-UniRule"/>
</dbReference>
<dbReference type="Pfam" id="PF11931">
    <property type="entry name" value="SF3a60_Prp9_C"/>
    <property type="match status" value="1"/>
</dbReference>
<keyword evidence="7 8" id="KW-0539">Nucleus</keyword>
<dbReference type="Pfam" id="PF01541">
    <property type="entry name" value="GIY-YIG"/>
    <property type="match status" value="1"/>
</dbReference>
<evidence type="ECO:0000256" key="9">
    <source>
        <dbReference type="SAM" id="MobiDB-lite"/>
    </source>
</evidence>
<dbReference type="Pfam" id="PF21202">
    <property type="entry name" value="SLX1_C"/>
    <property type="match status" value="1"/>
</dbReference>
<dbReference type="Proteomes" id="UP000045706">
    <property type="component" value="Unassembled WGS sequence"/>
</dbReference>
<evidence type="ECO:0000256" key="1">
    <source>
        <dbReference type="ARBA" id="ARBA00022722"/>
    </source>
</evidence>
<dbReference type="PANTHER" id="PTHR20208">
    <property type="entry name" value="STRUCTURE-SPECIFIC ENDONUCLEASE SUBUNIT SLX1"/>
    <property type="match status" value="1"/>
</dbReference>
<keyword evidence="3 8" id="KW-0227">DNA damage</keyword>
<dbReference type="CDD" id="cd10455">
    <property type="entry name" value="GIY-YIG_SLX1"/>
    <property type="match status" value="1"/>
</dbReference>
<comment type="caution">
    <text evidence="8">Lacks conserved residue(s) required for the propagation of feature annotation.</text>
</comment>
<feature type="region of interest" description="Disordered" evidence="9">
    <location>
        <begin position="83"/>
        <end position="107"/>
    </location>
</feature>
<dbReference type="InterPro" id="IPR027520">
    <property type="entry name" value="Slx1"/>
</dbReference>
<comment type="subcellular location">
    <subcellularLocation>
        <location evidence="8">Nucleus</location>
    </subcellularLocation>
</comment>
<evidence type="ECO:0000259" key="10">
    <source>
        <dbReference type="PROSITE" id="PS50164"/>
    </source>
</evidence>
<dbReference type="GO" id="GO:0000724">
    <property type="term" value="P:double-strand break repair via homologous recombination"/>
    <property type="evidence" value="ECO:0007669"/>
    <property type="project" value="TreeGrafter"/>
</dbReference>
<dbReference type="PANTHER" id="PTHR20208:SF10">
    <property type="entry name" value="STRUCTURE-SPECIFIC ENDONUCLEASE SUBUNIT SLX1"/>
    <property type="match status" value="1"/>
</dbReference>
<dbReference type="Gene3D" id="3.40.1440.10">
    <property type="entry name" value="GIY-YIG endonuclease"/>
    <property type="match status" value="1"/>
</dbReference>
<comment type="similarity">
    <text evidence="8">Belongs to the SLX1 family.</text>
</comment>
<dbReference type="EMBL" id="CVQI01006113">
    <property type="protein sequence ID" value="CRK15604.1"/>
    <property type="molecule type" value="Genomic_DNA"/>
</dbReference>
<evidence type="ECO:0000256" key="5">
    <source>
        <dbReference type="ARBA" id="ARBA00023172"/>
    </source>
</evidence>
<protein>
    <recommendedName>
        <fullName evidence="10">GIY-YIG domain-containing protein</fullName>
    </recommendedName>
</protein>
<dbReference type="InterPro" id="IPR000305">
    <property type="entry name" value="GIY-YIG_endonuc"/>
</dbReference>
<proteinExistence type="inferred from homology"/>
<feature type="domain" description="GIY-YIG" evidence="10">
    <location>
        <begin position="139"/>
        <end position="221"/>
    </location>
</feature>
<dbReference type="HAMAP" id="MF_03100">
    <property type="entry name" value="Endonuc_su_Slx1"/>
    <property type="match status" value="1"/>
</dbReference>
<feature type="compositionally biased region" description="Polar residues" evidence="9">
    <location>
        <begin position="95"/>
        <end position="107"/>
    </location>
</feature>
<dbReference type="InterPro" id="IPR048749">
    <property type="entry name" value="SLX1_C"/>
</dbReference>
<evidence type="ECO:0000256" key="7">
    <source>
        <dbReference type="ARBA" id="ARBA00023242"/>
    </source>
</evidence>
<dbReference type="GO" id="GO:0003723">
    <property type="term" value="F:RNA binding"/>
    <property type="evidence" value="ECO:0007669"/>
    <property type="project" value="InterPro"/>
</dbReference>
<dbReference type="GO" id="GO:0008821">
    <property type="term" value="F:crossover junction DNA endonuclease activity"/>
    <property type="evidence" value="ECO:0007669"/>
    <property type="project" value="TreeGrafter"/>
</dbReference>
<evidence type="ECO:0000256" key="6">
    <source>
        <dbReference type="ARBA" id="ARBA00023204"/>
    </source>
</evidence>
<name>A0A0G4L0R4_VERLO</name>
<keyword evidence="5 8" id="KW-0233">DNA recombination</keyword>
<evidence type="ECO:0000313" key="12">
    <source>
        <dbReference type="Proteomes" id="UP000045706"/>
    </source>
</evidence>
<dbReference type="GO" id="GO:0005681">
    <property type="term" value="C:spliceosomal complex"/>
    <property type="evidence" value="ECO:0007669"/>
    <property type="project" value="InterPro"/>
</dbReference>
<evidence type="ECO:0000256" key="8">
    <source>
        <dbReference type="HAMAP-Rule" id="MF_03100"/>
    </source>
</evidence>
<dbReference type="GO" id="GO:0017108">
    <property type="term" value="F:5'-flap endonuclease activity"/>
    <property type="evidence" value="ECO:0007669"/>
    <property type="project" value="InterPro"/>
</dbReference>
<evidence type="ECO:0000256" key="2">
    <source>
        <dbReference type="ARBA" id="ARBA00022759"/>
    </source>
</evidence>
<dbReference type="InterPro" id="IPR035901">
    <property type="entry name" value="GIY-YIG_endonuc_sf"/>
</dbReference>
<reference evidence="12" key="1">
    <citation type="submission" date="2015-05" db="EMBL/GenBank/DDBJ databases">
        <authorList>
            <person name="Fogelqvist Johan"/>
        </authorList>
    </citation>
    <scope>NUCLEOTIDE SEQUENCE [LARGE SCALE GENOMIC DNA]</scope>
</reference>
<dbReference type="InterPro" id="IPR024598">
    <property type="entry name" value="SF3a60/Prp9_C"/>
</dbReference>
<gene>
    <name evidence="11" type="ORF">BN1723_010734</name>
</gene>
<dbReference type="PROSITE" id="PS50164">
    <property type="entry name" value="GIY_YIG"/>
    <property type="match status" value="1"/>
</dbReference>
<dbReference type="Gene3D" id="3.30.40.10">
    <property type="entry name" value="Zinc/RING finger domain, C3HC4 (zinc finger)"/>
    <property type="match status" value="1"/>
</dbReference>
<comment type="subunit">
    <text evidence="8">Forms a heterodimer with SLX4.</text>
</comment>
<keyword evidence="1 8" id="KW-0540">Nuclease</keyword>
<keyword evidence="2 8" id="KW-0255">Endonuclease</keyword>
<sequence>MGRRAFDKHFNEARHVHGLRCLGITNTSLFRDITSIEQATNLWEKIQREAKKNKVDDGSIVQMEDGEGNVMPEKVDTFAPPTMTTPTSPPITSPNHATLQRPPSSAHLSRWSIDNTTQAQQDELNSLAAMAVLSRPIPALYTVYILRSTVRHASLYIGSTPNPPRRLKQHNGLARGGAARTSRSSLRPWEMIAIVSGFPSMIAALKFEWALTNPHLSLHIPSESRISRAAGVKKNGHPKRPRPGITSIMSNLHLLLRVPSFERWPLKLHFFVKTAHKAWEGSCAAAEKPVRKGLQILTDFGPGGTMATDVEAAGEAGESSTAAPGAEESWGVHALPLDHASMKDFVEKGRSIVMFEREGACVVCKEPLEHGKGLHVICSNGSCEGAGHLSCWSRHLLNQESSEEAVLPVAGRCPSCRSEVRWDDLMRELSLRVRGEGEVDKLLKVKKKRQAKT</sequence>
<evidence type="ECO:0000313" key="11">
    <source>
        <dbReference type="EMBL" id="CRK15604.1"/>
    </source>
</evidence>
<comment type="function">
    <text evidence="8">Catalytic subunit of the SLX1-SLX4 structure-specific endonuclease that resolves DNA secondary structures generated during DNA repair and recombination. Has endonuclease activity towards branched DNA substrates, introducing single-strand cuts in duplex DNA close to junctions with ss-DNA.</text>
</comment>
<dbReference type="GO" id="GO:0000398">
    <property type="term" value="P:mRNA splicing, via spliceosome"/>
    <property type="evidence" value="ECO:0007669"/>
    <property type="project" value="InterPro"/>
</dbReference>
<dbReference type="InterPro" id="IPR050381">
    <property type="entry name" value="SLX1_endonuclease"/>
</dbReference>
<keyword evidence="4 8" id="KW-0378">Hydrolase</keyword>
<dbReference type="AlphaFoldDB" id="A0A0G4L0R4"/>
<comment type="cofactor">
    <cofactor evidence="8">
        <name>a divalent metal cation</name>
        <dbReference type="ChEBI" id="CHEBI:60240"/>
    </cofactor>
</comment>
<evidence type="ECO:0000256" key="4">
    <source>
        <dbReference type="ARBA" id="ARBA00022801"/>
    </source>
</evidence>
<dbReference type="InterPro" id="IPR013083">
    <property type="entry name" value="Znf_RING/FYVE/PHD"/>
</dbReference>
<keyword evidence="6 8" id="KW-0234">DNA repair</keyword>
<evidence type="ECO:0000256" key="3">
    <source>
        <dbReference type="ARBA" id="ARBA00022763"/>
    </source>
</evidence>
<accession>A0A0G4L0R4</accession>
<organism evidence="11 12">
    <name type="scientific">Verticillium longisporum</name>
    <name type="common">Verticillium dahliae var. longisporum</name>
    <dbReference type="NCBI Taxonomy" id="100787"/>
    <lineage>
        <taxon>Eukaryota</taxon>
        <taxon>Fungi</taxon>
        <taxon>Dikarya</taxon>
        <taxon>Ascomycota</taxon>
        <taxon>Pezizomycotina</taxon>
        <taxon>Sordariomycetes</taxon>
        <taxon>Hypocreomycetidae</taxon>
        <taxon>Glomerellales</taxon>
        <taxon>Plectosphaerellaceae</taxon>
        <taxon>Verticillium</taxon>
    </lineage>
</organism>